<comment type="caution">
    <text evidence="4">The sequence shown here is derived from an EMBL/GenBank/DDBJ whole genome shotgun (WGS) entry which is preliminary data.</text>
</comment>
<dbReference type="GO" id="GO:0000287">
    <property type="term" value="F:magnesium ion binding"/>
    <property type="evidence" value="ECO:0007669"/>
    <property type="project" value="UniProtKB-UniRule"/>
</dbReference>
<dbReference type="EMBL" id="QJKK01000010">
    <property type="protein sequence ID" value="RAL22034.1"/>
    <property type="molecule type" value="Genomic_DNA"/>
</dbReference>
<dbReference type="Pfam" id="PF02769">
    <property type="entry name" value="AIRS_C"/>
    <property type="match status" value="1"/>
</dbReference>
<accession>A0A364K1Y5</accession>
<keyword evidence="1" id="KW-0479">Metal-binding</keyword>
<organism evidence="4 5">
    <name type="scientific">Thermoflavimicrobium daqui</name>
    <dbReference type="NCBI Taxonomy" id="2137476"/>
    <lineage>
        <taxon>Bacteria</taxon>
        <taxon>Bacillati</taxon>
        <taxon>Bacillota</taxon>
        <taxon>Bacilli</taxon>
        <taxon>Bacillales</taxon>
        <taxon>Thermoactinomycetaceae</taxon>
        <taxon>Thermoflavimicrobium</taxon>
    </lineage>
</organism>
<feature type="binding site" evidence="1">
    <location>
        <position position="107"/>
    </location>
    <ligand>
        <name>ATP</name>
        <dbReference type="ChEBI" id="CHEBI:30616"/>
    </ligand>
</feature>
<feature type="binding site" evidence="1">
    <location>
        <position position="217"/>
    </location>
    <ligand>
        <name>Mg(2+)</name>
        <dbReference type="ChEBI" id="CHEBI:18420"/>
        <label>3</label>
    </ligand>
</feature>
<dbReference type="InterPro" id="IPR036921">
    <property type="entry name" value="PurM-like_N_sf"/>
</dbReference>
<dbReference type="InterPro" id="IPR006283">
    <property type="entry name" value="ThiL-like"/>
</dbReference>
<dbReference type="UniPathway" id="UPA00060">
    <property type="reaction ID" value="UER00142"/>
</dbReference>
<dbReference type="EC" id="2.7.4.16" evidence="1"/>
<feature type="binding site" evidence="1">
    <location>
        <position position="220"/>
    </location>
    <ligand>
        <name>Mg(2+)</name>
        <dbReference type="ChEBI" id="CHEBI:18420"/>
        <label>5</label>
    </ligand>
</feature>
<dbReference type="HAMAP" id="MF_02128">
    <property type="entry name" value="TMP_kinase"/>
    <property type="match status" value="1"/>
</dbReference>
<feature type="binding site" evidence="1">
    <location>
        <position position="219"/>
    </location>
    <ligand>
        <name>ATP</name>
        <dbReference type="ChEBI" id="CHEBI:30616"/>
    </ligand>
</feature>
<reference evidence="4 5" key="1">
    <citation type="submission" date="2018-06" db="EMBL/GenBank/DDBJ databases">
        <title>Thermoflavimicrobium daqus sp. nov., a thermophilic microbe isolated from Moutai-flavour Daqu.</title>
        <authorList>
            <person name="Wang X."/>
            <person name="Zhou H."/>
        </authorList>
    </citation>
    <scope>NUCLEOTIDE SEQUENCE [LARGE SCALE GENOMIC DNA]</scope>
    <source>
        <strain evidence="4 5">FBKL4.011</strain>
    </source>
</reference>
<evidence type="ECO:0000259" key="2">
    <source>
        <dbReference type="Pfam" id="PF00586"/>
    </source>
</evidence>
<feature type="binding site" evidence="1">
    <location>
        <position position="270"/>
    </location>
    <ligand>
        <name>substrate</name>
    </ligand>
</feature>
<feature type="binding site" evidence="1">
    <location>
        <position position="48"/>
    </location>
    <ligand>
        <name>Mg(2+)</name>
        <dbReference type="ChEBI" id="CHEBI:18420"/>
        <label>2</label>
    </ligand>
</feature>
<feature type="binding site" evidence="1">
    <location>
        <begin position="124"/>
        <end position="125"/>
    </location>
    <ligand>
        <name>ATP</name>
        <dbReference type="ChEBI" id="CHEBI:30616"/>
    </ligand>
</feature>
<dbReference type="PANTHER" id="PTHR30270:SF0">
    <property type="entry name" value="THIAMINE-MONOPHOSPHATE KINASE"/>
    <property type="match status" value="1"/>
</dbReference>
<evidence type="ECO:0000313" key="4">
    <source>
        <dbReference type="EMBL" id="RAL22034.1"/>
    </source>
</evidence>
<keyword evidence="1" id="KW-0067">ATP-binding</keyword>
<dbReference type="Gene3D" id="3.30.1330.10">
    <property type="entry name" value="PurM-like, N-terminal domain"/>
    <property type="match status" value="1"/>
</dbReference>
<dbReference type="AlphaFoldDB" id="A0A364K1Y5"/>
<dbReference type="GO" id="GO:0009228">
    <property type="term" value="P:thiamine biosynthetic process"/>
    <property type="evidence" value="ECO:0007669"/>
    <property type="project" value="UniProtKB-KW"/>
</dbReference>
<dbReference type="GO" id="GO:0009229">
    <property type="term" value="P:thiamine diphosphate biosynthetic process"/>
    <property type="evidence" value="ECO:0007669"/>
    <property type="project" value="UniProtKB-UniRule"/>
</dbReference>
<feature type="binding site" evidence="1">
    <location>
        <position position="326"/>
    </location>
    <ligand>
        <name>substrate</name>
    </ligand>
</feature>
<dbReference type="Gene3D" id="3.90.650.10">
    <property type="entry name" value="PurM-like C-terminal domain"/>
    <property type="match status" value="1"/>
</dbReference>
<dbReference type="PANTHER" id="PTHR30270">
    <property type="entry name" value="THIAMINE-MONOPHOSPHATE KINASE"/>
    <property type="match status" value="1"/>
</dbReference>
<evidence type="ECO:0000259" key="3">
    <source>
        <dbReference type="Pfam" id="PF02769"/>
    </source>
</evidence>
<comment type="function">
    <text evidence="1">Catalyzes the ATP-dependent phosphorylation of thiamine-monophosphate (TMP) to form thiamine-pyrophosphate (TPP), the active form of vitamin B1.</text>
</comment>
<keyword evidence="1" id="KW-0808">Transferase</keyword>
<comment type="pathway">
    <text evidence="1">Cofactor biosynthesis; thiamine diphosphate biosynthesis; thiamine diphosphate from thiamine phosphate: step 1/1.</text>
</comment>
<feature type="binding site" evidence="1">
    <location>
        <position position="46"/>
    </location>
    <ligand>
        <name>Mg(2+)</name>
        <dbReference type="ChEBI" id="CHEBI:18420"/>
        <label>4</label>
    </ligand>
</feature>
<comment type="catalytic activity">
    <reaction evidence="1">
        <text>thiamine phosphate + ATP = thiamine diphosphate + ADP</text>
        <dbReference type="Rhea" id="RHEA:15913"/>
        <dbReference type="ChEBI" id="CHEBI:30616"/>
        <dbReference type="ChEBI" id="CHEBI:37575"/>
        <dbReference type="ChEBI" id="CHEBI:58937"/>
        <dbReference type="ChEBI" id="CHEBI:456216"/>
        <dbReference type="EC" id="2.7.4.16"/>
    </reaction>
</comment>
<feature type="binding site" evidence="1">
    <location>
        <position position="48"/>
    </location>
    <ligand>
        <name>Mg(2+)</name>
        <dbReference type="ChEBI" id="CHEBI:18420"/>
        <label>1</label>
    </ligand>
</feature>
<keyword evidence="1 4" id="KW-0418">Kinase</keyword>
<dbReference type="NCBIfam" id="TIGR01379">
    <property type="entry name" value="thiL"/>
    <property type="match status" value="1"/>
</dbReference>
<dbReference type="SUPFAM" id="SSF55326">
    <property type="entry name" value="PurM N-terminal domain-like"/>
    <property type="match status" value="1"/>
</dbReference>
<feature type="domain" description="PurM-like N-terminal" evidence="2">
    <location>
        <begin position="29"/>
        <end position="143"/>
    </location>
</feature>
<evidence type="ECO:0000313" key="5">
    <source>
        <dbReference type="Proteomes" id="UP000251213"/>
    </source>
</evidence>
<evidence type="ECO:0000256" key="1">
    <source>
        <dbReference type="HAMAP-Rule" id="MF_02128"/>
    </source>
</evidence>
<dbReference type="InterPro" id="IPR010918">
    <property type="entry name" value="PurM-like_C_dom"/>
</dbReference>
<reference evidence="4 5" key="2">
    <citation type="submission" date="2018-06" db="EMBL/GenBank/DDBJ databases">
        <authorList>
            <person name="Zhirakovskaya E."/>
        </authorList>
    </citation>
    <scope>NUCLEOTIDE SEQUENCE [LARGE SCALE GENOMIC DNA]</scope>
    <source>
        <strain evidence="4 5">FBKL4.011</strain>
    </source>
</reference>
<comment type="similarity">
    <text evidence="1">Belongs to the thiamine-monophosphate kinase family.</text>
</comment>
<dbReference type="OrthoDB" id="9802811at2"/>
<feature type="binding site" evidence="1">
    <location>
        <position position="151"/>
    </location>
    <ligand>
        <name>ATP</name>
        <dbReference type="ChEBI" id="CHEBI:30616"/>
    </ligand>
</feature>
<keyword evidence="1" id="KW-0547">Nucleotide-binding</keyword>
<dbReference type="InterPro" id="IPR036676">
    <property type="entry name" value="PurM-like_C_sf"/>
</dbReference>
<dbReference type="SUPFAM" id="SSF56042">
    <property type="entry name" value="PurM C-terminal domain-like"/>
    <property type="match status" value="1"/>
</dbReference>
<keyword evidence="5" id="KW-1185">Reference proteome</keyword>
<gene>
    <name evidence="1 4" type="primary">thiL</name>
    <name evidence="4" type="ORF">DL897_14580</name>
</gene>
<dbReference type="PIRSF" id="PIRSF005303">
    <property type="entry name" value="Thiam_monoph_kin"/>
    <property type="match status" value="1"/>
</dbReference>
<feature type="binding site" evidence="1">
    <location>
        <position position="77"/>
    </location>
    <ligand>
        <name>Mg(2+)</name>
        <dbReference type="ChEBI" id="CHEBI:18420"/>
        <label>2</label>
    </ligand>
</feature>
<keyword evidence="1" id="KW-0784">Thiamine biosynthesis</keyword>
<feature type="domain" description="PurM-like C-terminal" evidence="3">
    <location>
        <begin position="155"/>
        <end position="308"/>
    </location>
</feature>
<dbReference type="GO" id="GO:0009030">
    <property type="term" value="F:thiamine-phosphate kinase activity"/>
    <property type="evidence" value="ECO:0007669"/>
    <property type="project" value="UniProtKB-UniRule"/>
</dbReference>
<dbReference type="Pfam" id="PF00586">
    <property type="entry name" value="AIRS"/>
    <property type="match status" value="1"/>
</dbReference>
<feature type="binding site" evidence="1">
    <location>
        <position position="77"/>
    </location>
    <ligand>
        <name>Mg(2+)</name>
        <dbReference type="ChEBI" id="CHEBI:18420"/>
        <label>3</label>
    </ligand>
</feature>
<proteinExistence type="inferred from homology"/>
<feature type="binding site" evidence="1">
    <location>
        <position position="77"/>
    </location>
    <ligand>
        <name>Mg(2+)</name>
        <dbReference type="ChEBI" id="CHEBI:18420"/>
        <label>4</label>
    </ligand>
</feature>
<dbReference type="InterPro" id="IPR016188">
    <property type="entry name" value="PurM-like_N"/>
</dbReference>
<dbReference type="Proteomes" id="UP000251213">
    <property type="component" value="Unassembled WGS sequence"/>
</dbReference>
<feature type="binding site" evidence="1">
    <location>
        <position position="55"/>
    </location>
    <ligand>
        <name>substrate</name>
    </ligand>
</feature>
<name>A0A364K1Y5_9BACL</name>
<keyword evidence="1" id="KW-0460">Magnesium</keyword>
<dbReference type="GO" id="GO:0005524">
    <property type="term" value="F:ATP binding"/>
    <property type="evidence" value="ECO:0007669"/>
    <property type="project" value="UniProtKB-UniRule"/>
</dbReference>
<comment type="miscellaneous">
    <text evidence="1">Reaction mechanism of ThiL seems to utilize a direct, inline transfer of the gamma-phosphate of ATP to TMP rather than a phosphorylated enzyme intermediate.</text>
</comment>
<protein>
    <recommendedName>
        <fullName evidence="1">Thiamine-monophosphate kinase</fullName>
        <shortName evidence="1">TMP kinase</shortName>
        <shortName evidence="1">Thiamine-phosphate kinase</shortName>
        <ecNumber evidence="1">2.7.4.16</ecNumber>
    </recommendedName>
</protein>
<feature type="binding site" evidence="1">
    <location>
        <position position="31"/>
    </location>
    <ligand>
        <name>Mg(2+)</name>
        <dbReference type="ChEBI" id="CHEBI:18420"/>
        <label>3</label>
    </ligand>
</feature>
<feature type="binding site" evidence="1">
    <location>
        <position position="31"/>
    </location>
    <ligand>
        <name>Mg(2+)</name>
        <dbReference type="ChEBI" id="CHEBI:18420"/>
        <label>4</label>
    </ligand>
</feature>
<dbReference type="CDD" id="cd02194">
    <property type="entry name" value="ThiL"/>
    <property type="match status" value="1"/>
</dbReference>
<sequence>MIVNGEFSFIHSLLAHRQIQTNRIEVDVGDDAAVVVPHPNRSLVMTCDTMVETIHFLRETMQPFDIGWKLLASNLSDIAAMGGVPTYALVSVAVPPSWALAEIEEIYHGIYTLANQYQVTIMGGDTVKAPSDLTLTITLLGEIEHGQALLRSSAKPGDIVFVSGVLGDSAAGLHLLLNHPTKTEHFPKLVAAHCRPQPQIEIGRKLVETGFRLTCDDISDGLAQEAWEIARASQVAIVLDKDKIPLSHSMVQFAKKVQKDPYEWVWFGGEDYQLIGTVSQENWVKLKQMAKELGFCLTRIGHIETGEPTVKVNLGGTCMTLPQGGYNHFADR</sequence>
<comment type="caution">
    <text evidence="1">Lacks conserved residue(s) required for the propagation of feature annotation.</text>
</comment>
<feature type="binding site" evidence="1">
    <location>
        <position position="125"/>
    </location>
    <ligand>
        <name>Mg(2+)</name>
        <dbReference type="ChEBI" id="CHEBI:18420"/>
        <label>1</label>
    </ligand>
</feature>